<reference evidence="1 2" key="1">
    <citation type="journal article" date="2018" name="Mol. Biol. Evol.">
        <title>Analysis of the draft genome of the red seaweed Gracilariopsis chorda provides insights into genome size evolution in Rhodophyta.</title>
        <authorList>
            <person name="Lee J."/>
            <person name="Yang E.C."/>
            <person name="Graf L."/>
            <person name="Yang J.H."/>
            <person name="Qiu H."/>
            <person name="Zel Zion U."/>
            <person name="Chan C.X."/>
            <person name="Stephens T.G."/>
            <person name="Weber A.P.M."/>
            <person name="Boo G.H."/>
            <person name="Boo S.M."/>
            <person name="Kim K.M."/>
            <person name="Shin Y."/>
            <person name="Jung M."/>
            <person name="Lee S.J."/>
            <person name="Yim H.S."/>
            <person name="Lee J.H."/>
            <person name="Bhattacharya D."/>
            <person name="Yoon H.S."/>
        </authorList>
    </citation>
    <scope>NUCLEOTIDE SEQUENCE [LARGE SCALE GENOMIC DNA]</scope>
    <source>
        <strain evidence="1 2">SKKU-2015</strain>
        <tissue evidence="1">Whole body</tissue>
    </source>
</reference>
<sequence length="134" mass="15633">MSTLAKSKELSLEAIRQEVQALLISVTKMLEQTTQIHDQTLVAFKAEIEEFGEDYTKVREEIVSLRGLMIQKLQSMMQNVEEQNKMNRGRHEHILRMLRVFASHIDVWCVLRRDMKVLENRCLLFPGSAPSFDK</sequence>
<dbReference type="Proteomes" id="UP000247409">
    <property type="component" value="Unassembled WGS sequence"/>
</dbReference>
<evidence type="ECO:0000313" key="2">
    <source>
        <dbReference type="Proteomes" id="UP000247409"/>
    </source>
</evidence>
<evidence type="ECO:0000313" key="1">
    <source>
        <dbReference type="EMBL" id="PXF45519.1"/>
    </source>
</evidence>
<proteinExistence type="predicted"/>
<dbReference type="OrthoDB" id="410721at2759"/>
<dbReference type="AlphaFoldDB" id="A0A2V3ITU5"/>
<accession>A0A2V3ITU5</accession>
<gene>
    <name evidence="1" type="ORF">BWQ96_04721</name>
</gene>
<keyword evidence="2" id="KW-1185">Reference proteome</keyword>
<dbReference type="EMBL" id="NBIV01000059">
    <property type="protein sequence ID" value="PXF45519.1"/>
    <property type="molecule type" value="Genomic_DNA"/>
</dbReference>
<organism evidence="1 2">
    <name type="scientific">Gracilariopsis chorda</name>
    <dbReference type="NCBI Taxonomy" id="448386"/>
    <lineage>
        <taxon>Eukaryota</taxon>
        <taxon>Rhodophyta</taxon>
        <taxon>Florideophyceae</taxon>
        <taxon>Rhodymeniophycidae</taxon>
        <taxon>Gracilariales</taxon>
        <taxon>Gracilariaceae</taxon>
        <taxon>Gracilariopsis</taxon>
    </lineage>
</organism>
<comment type="caution">
    <text evidence="1">The sequence shown here is derived from an EMBL/GenBank/DDBJ whole genome shotgun (WGS) entry which is preliminary data.</text>
</comment>
<protein>
    <submittedName>
        <fullName evidence="1">Uncharacterized protein</fullName>
    </submittedName>
</protein>
<name>A0A2V3ITU5_9FLOR</name>